<dbReference type="Proteomes" id="UP000292424">
    <property type="component" value="Chromosome"/>
</dbReference>
<dbReference type="EMBL" id="CP044016">
    <property type="protein sequence ID" value="QES91014.1"/>
    <property type="molecule type" value="Genomic_DNA"/>
</dbReference>
<dbReference type="KEGG" id="arac:E0W69_017450"/>
<dbReference type="GO" id="GO:0016757">
    <property type="term" value="F:glycosyltransferase activity"/>
    <property type="evidence" value="ECO:0007669"/>
    <property type="project" value="UniProtKB-KW"/>
</dbReference>
<dbReference type="OrthoDB" id="9813214at2"/>
<gene>
    <name evidence="5" type="ORF">E0W69_017450</name>
</gene>
<evidence type="ECO:0000256" key="1">
    <source>
        <dbReference type="ARBA" id="ARBA00022676"/>
    </source>
</evidence>
<keyword evidence="2 5" id="KW-0808">Transferase</keyword>
<accession>A0A5P2G5A6</accession>
<keyword evidence="6" id="KW-1185">Reference proteome</keyword>
<reference evidence="5 6" key="1">
    <citation type="submission" date="2019-09" db="EMBL/GenBank/DDBJ databases">
        <title>Complete genome sequence of Arachidicoccus sp. B3-10 isolated from apple orchard soil.</title>
        <authorList>
            <person name="Kim H.S."/>
            <person name="Han K.-I."/>
            <person name="Suh M.K."/>
            <person name="Lee K.C."/>
            <person name="Eom M.K."/>
            <person name="Kim J.-S."/>
            <person name="Kang S.W."/>
            <person name="Sin Y."/>
            <person name="Lee J.-S."/>
        </authorList>
    </citation>
    <scope>NUCLEOTIDE SEQUENCE [LARGE SCALE GENOMIC DNA]</scope>
    <source>
        <strain evidence="5 6">B3-10</strain>
    </source>
</reference>
<name>A0A5P2G5A6_9BACT</name>
<dbReference type="PANTHER" id="PTHR12526">
    <property type="entry name" value="GLYCOSYLTRANSFERASE"/>
    <property type="match status" value="1"/>
</dbReference>
<evidence type="ECO:0000313" key="6">
    <source>
        <dbReference type="Proteomes" id="UP000292424"/>
    </source>
</evidence>
<dbReference type="SUPFAM" id="SSF53756">
    <property type="entry name" value="UDP-Glycosyltransferase/glycogen phosphorylase"/>
    <property type="match status" value="1"/>
</dbReference>
<organism evidence="5 6">
    <name type="scientific">Rhizosphaericola mali</name>
    <dbReference type="NCBI Taxonomy" id="2545455"/>
    <lineage>
        <taxon>Bacteria</taxon>
        <taxon>Pseudomonadati</taxon>
        <taxon>Bacteroidota</taxon>
        <taxon>Chitinophagia</taxon>
        <taxon>Chitinophagales</taxon>
        <taxon>Chitinophagaceae</taxon>
        <taxon>Rhizosphaericola</taxon>
    </lineage>
</organism>
<evidence type="ECO:0000259" key="4">
    <source>
        <dbReference type="Pfam" id="PF00534"/>
    </source>
</evidence>
<evidence type="ECO:0000256" key="2">
    <source>
        <dbReference type="ARBA" id="ARBA00022679"/>
    </source>
</evidence>
<proteinExistence type="predicted"/>
<sequence>MQRICGTLQDNGYDVLLIGRENKKSPQLSPQIFKQKRLHCFFNKGFLFYGEYNIRLFFYLMSIRTDVYCAIDLDTILPVYFVSIFKNTKRVYDAHEYFTEQKEIVTRPLVHRVWLTIEKFAVPRFPKGYTVNQSLSHFFYQKYKVEYKVVRNLPKFYALEKVEKEDYIIYQGALNEGRGFETLIPAMQYVNKPLRIYGKGNFETKAKYIVKNLGLENKVFFMGNIAPEALNEATIKAFAGIMIVENTGLSLYYSLANKFFDYMMAEIPQICIGYPEYRTINDQYNFAYLIDNIEINTLTNSLNKLSNNIELYKELKENCSNSKKELNWEKESTILIDFYKNMDSK</sequence>
<feature type="coiled-coil region" evidence="3">
    <location>
        <begin position="295"/>
        <end position="322"/>
    </location>
</feature>
<keyword evidence="3" id="KW-0175">Coiled coil</keyword>
<dbReference type="Gene3D" id="3.40.50.2000">
    <property type="entry name" value="Glycogen Phosphorylase B"/>
    <property type="match status" value="1"/>
</dbReference>
<feature type="domain" description="Glycosyl transferase family 1" evidence="4">
    <location>
        <begin position="159"/>
        <end position="318"/>
    </location>
</feature>
<dbReference type="InterPro" id="IPR001296">
    <property type="entry name" value="Glyco_trans_1"/>
</dbReference>
<keyword evidence="1" id="KW-0328">Glycosyltransferase</keyword>
<dbReference type="AlphaFoldDB" id="A0A5P2G5A6"/>
<evidence type="ECO:0000313" key="5">
    <source>
        <dbReference type="EMBL" id="QES91014.1"/>
    </source>
</evidence>
<dbReference type="Pfam" id="PF00534">
    <property type="entry name" value="Glycos_transf_1"/>
    <property type="match status" value="1"/>
</dbReference>
<dbReference type="PANTHER" id="PTHR12526:SF629">
    <property type="entry name" value="TEICHURONIC ACID BIOSYNTHESIS GLYCOSYLTRANSFERASE TUAH-RELATED"/>
    <property type="match status" value="1"/>
</dbReference>
<protein>
    <submittedName>
        <fullName evidence="5">Glycosyltransferase family 4 protein</fullName>
    </submittedName>
</protein>
<evidence type="ECO:0000256" key="3">
    <source>
        <dbReference type="SAM" id="Coils"/>
    </source>
</evidence>